<evidence type="ECO:0000313" key="4">
    <source>
        <dbReference type="EMBL" id="TRY67518.1"/>
    </source>
</evidence>
<dbReference type="OMA" id="SINHHYE"/>
<dbReference type="PROSITE" id="PS51747">
    <property type="entry name" value="CYT_DCMP_DEAMINASES_2"/>
    <property type="match status" value="1"/>
</dbReference>
<dbReference type="GO" id="GO:0005737">
    <property type="term" value="C:cytoplasm"/>
    <property type="evidence" value="ECO:0007669"/>
    <property type="project" value="TreeGrafter"/>
</dbReference>
<evidence type="ECO:0000256" key="1">
    <source>
        <dbReference type="ARBA" id="ARBA00022694"/>
    </source>
</evidence>
<dbReference type="STRING" id="6832.A0A553NPZ4"/>
<gene>
    <name evidence="4" type="ORF">TCAL_04369</name>
</gene>
<keyword evidence="5" id="KW-1185">Reference proteome</keyword>
<dbReference type="Gene3D" id="3.40.140.10">
    <property type="entry name" value="Cytidine Deaminase, domain 2"/>
    <property type="match status" value="1"/>
</dbReference>
<feature type="domain" description="CMP/dCMP-type deaminase" evidence="3">
    <location>
        <begin position="143"/>
        <end position="265"/>
    </location>
</feature>
<dbReference type="PANTHER" id="PTHR11079:SF156">
    <property type="entry name" value="INACTIVE TRNA-SPECIFIC ADENOSINE DEAMINASE-LIKE PROTEIN 3-RELATED"/>
    <property type="match status" value="1"/>
</dbReference>
<evidence type="ECO:0000256" key="2">
    <source>
        <dbReference type="ARBA" id="ARBA00038160"/>
    </source>
</evidence>
<keyword evidence="1" id="KW-0819">tRNA processing</keyword>
<comment type="caution">
    <text evidence="4">The sequence shown here is derived from an EMBL/GenBank/DDBJ whole genome shotgun (WGS) entry which is preliminary data.</text>
</comment>
<reference evidence="4 5" key="1">
    <citation type="journal article" date="2018" name="Nat. Ecol. Evol.">
        <title>Genomic signatures of mitonuclear coevolution across populations of Tigriopus californicus.</title>
        <authorList>
            <person name="Barreto F.S."/>
            <person name="Watson E.T."/>
            <person name="Lima T.G."/>
            <person name="Willett C.S."/>
            <person name="Edmands S."/>
            <person name="Li W."/>
            <person name="Burton R.S."/>
        </authorList>
    </citation>
    <scope>NUCLEOTIDE SEQUENCE [LARGE SCALE GENOMIC DNA]</scope>
    <source>
        <strain evidence="4 5">San Diego</strain>
    </source>
</reference>
<dbReference type="GO" id="GO:0052717">
    <property type="term" value="F:tRNA-specific adenosine-34 deaminase activity"/>
    <property type="evidence" value="ECO:0007669"/>
    <property type="project" value="TreeGrafter"/>
</dbReference>
<evidence type="ECO:0000313" key="5">
    <source>
        <dbReference type="Proteomes" id="UP000318571"/>
    </source>
</evidence>
<dbReference type="InterPro" id="IPR002125">
    <property type="entry name" value="CMP_dCMP_dom"/>
</dbReference>
<evidence type="ECO:0000259" key="3">
    <source>
        <dbReference type="PROSITE" id="PS51747"/>
    </source>
</evidence>
<dbReference type="GO" id="GO:0008033">
    <property type="term" value="P:tRNA processing"/>
    <property type="evidence" value="ECO:0007669"/>
    <property type="project" value="UniProtKB-KW"/>
</dbReference>
<protein>
    <recommendedName>
        <fullName evidence="3">CMP/dCMP-type deaminase domain-containing protein</fullName>
    </recommendedName>
</protein>
<dbReference type="Proteomes" id="UP000318571">
    <property type="component" value="Chromosome 4"/>
</dbReference>
<dbReference type="InterPro" id="IPR016193">
    <property type="entry name" value="Cytidine_deaminase-like"/>
</dbReference>
<organism evidence="4 5">
    <name type="scientific">Tigriopus californicus</name>
    <name type="common">Marine copepod</name>
    <dbReference type="NCBI Taxonomy" id="6832"/>
    <lineage>
        <taxon>Eukaryota</taxon>
        <taxon>Metazoa</taxon>
        <taxon>Ecdysozoa</taxon>
        <taxon>Arthropoda</taxon>
        <taxon>Crustacea</taxon>
        <taxon>Multicrustacea</taxon>
        <taxon>Hexanauplia</taxon>
        <taxon>Copepoda</taxon>
        <taxon>Harpacticoida</taxon>
        <taxon>Harpacticidae</taxon>
        <taxon>Tigriopus</taxon>
    </lineage>
</organism>
<sequence>MKWRLDPVMPFDPSPDVATQPALVARVPDQKKLSSIVKTLGAIYPLTENQQFLKRVKKKIGSWTVLVRLGVTAQSDLHASVQSLIAEHGLEPETAIVPAGPPQTRAQFERSTQLWPCRFHEDKKLEDLLGHRDPDLWGGPALSRHYAHMASVLTARTRAGHDNVVLVHPGGTESRNVHLERDGLCTGHPVMAAITQSASNDSPAGYLWSDCDVYLAEEPCLMCSMALVHARVRQIFFCFPSPSGALQTLVRLHALQPLNHKFGVFWLRPEHGGSL</sequence>
<dbReference type="AlphaFoldDB" id="A0A553NPZ4"/>
<dbReference type="GO" id="GO:0005634">
    <property type="term" value="C:nucleus"/>
    <property type="evidence" value="ECO:0007669"/>
    <property type="project" value="TreeGrafter"/>
</dbReference>
<dbReference type="EMBL" id="VCGU01000011">
    <property type="protein sequence ID" value="TRY67518.1"/>
    <property type="molecule type" value="Genomic_DNA"/>
</dbReference>
<dbReference type="SUPFAM" id="SSF53927">
    <property type="entry name" value="Cytidine deaminase-like"/>
    <property type="match status" value="1"/>
</dbReference>
<accession>A0A553NPZ4</accession>
<proteinExistence type="inferred from homology"/>
<name>A0A553NPZ4_TIGCA</name>
<dbReference type="OrthoDB" id="3180714at2759"/>
<dbReference type="PANTHER" id="PTHR11079">
    <property type="entry name" value="CYTOSINE DEAMINASE FAMILY MEMBER"/>
    <property type="match status" value="1"/>
</dbReference>
<comment type="similarity">
    <text evidence="2">Belongs to the cytidine and deoxycytidylate deaminase family. ADAT3 subfamily.</text>
</comment>
<dbReference type="Pfam" id="PF00383">
    <property type="entry name" value="dCMP_cyt_deam_1"/>
    <property type="match status" value="1"/>
</dbReference>